<dbReference type="PROSITE" id="PS51048">
    <property type="entry name" value="SGS"/>
    <property type="match status" value="1"/>
</dbReference>
<dbReference type="OrthoDB" id="1898560at2759"/>
<comment type="similarity">
    <text evidence="1">Belongs to the SGT1 family.</text>
</comment>
<protein>
    <submittedName>
        <fullName evidence="6">Uncharacterized protein</fullName>
    </submittedName>
</protein>
<evidence type="ECO:0000256" key="1">
    <source>
        <dbReference type="ARBA" id="ARBA00008509"/>
    </source>
</evidence>
<evidence type="ECO:0000256" key="2">
    <source>
        <dbReference type="PROSITE-ProRule" id="PRU00339"/>
    </source>
</evidence>
<feature type="domain" description="SGS" evidence="4">
    <location>
        <begin position="287"/>
        <end position="378"/>
    </location>
</feature>
<dbReference type="InterPro" id="IPR019734">
    <property type="entry name" value="TPR_rpt"/>
</dbReference>
<dbReference type="Pfam" id="PF04969">
    <property type="entry name" value="CS"/>
    <property type="match status" value="1"/>
</dbReference>
<feature type="repeat" description="TPR" evidence="2">
    <location>
        <begin position="85"/>
        <end position="118"/>
    </location>
</feature>
<name>A0A7R8X8D1_9CRUS</name>
<evidence type="ECO:0000256" key="3">
    <source>
        <dbReference type="SAM" id="MobiDB-lite"/>
    </source>
</evidence>
<dbReference type="Gene3D" id="2.60.40.790">
    <property type="match status" value="1"/>
</dbReference>
<dbReference type="PROSITE" id="PS50005">
    <property type="entry name" value="TPR"/>
    <property type="match status" value="1"/>
</dbReference>
<dbReference type="InterPro" id="IPR007052">
    <property type="entry name" value="CS_dom"/>
</dbReference>
<dbReference type="EMBL" id="LR900316">
    <property type="protein sequence ID" value="CAD7245189.1"/>
    <property type="molecule type" value="Genomic_DNA"/>
</dbReference>
<proteinExistence type="inferred from homology"/>
<dbReference type="AlphaFoldDB" id="A0A7R8X8D1"/>
<keyword evidence="7" id="KW-1185">Reference proteome</keyword>
<dbReference type="PROSITE" id="PS51203">
    <property type="entry name" value="CS"/>
    <property type="match status" value="1"/>
</dbReference>
<evidence type="ECO:0000313" key="7">
    <source>
        <dbReference type="Proteomes" id="UP000677054"/>
    </source>
</evidence>
<accession>A0A7R8X8D1</accession>
<dbReference type="PANTHER" id="PTHR45862">
    <property type="entry name" value="PROTEIN SGT1 HOMOLOG"/>
    <property type="match status" value="1"/>
</dbReference>
<dbReference type="Gene3D" id="1.25.40.10">
    <property type="entry name" value="Tetratricopeptide repeat domain"/>
    <property type="match status" value="1"/>
</dbReference>
<feature type="region of interest" description="Disordered" evidence="3">
    <location>
        <begin position="273"/>
        <end position="295"/>
    </location>
</feature>
<feature type="domain" description="CS" evidence="5">
    <location>
        <begin position="174"/>
        <end position="263"/>
    </location>
</feature>
<reference evidence="6" key="1">
    <citation type="submission" date="2020-11" db="EMBL/GenBank/DDBJ databases">
        <authorList>
            <person name="Tran Van P."/>
        </authorList>
    </citation>
    <scope>NUCLEOTIDE SEQUENCE</scope>
</reference>
<dbReference type="SUPFAM" id="SSF49764">
    <property type="entry name" value="HSP20-like chaperones"/>
    <property type="match status" value="1"/>
</dbReference>
<keyword evidence="2" id="KW-0802">TPR repeat</keyword>
<dbReference type="FunFam" id="2.60.40.790:FF:000012">
    <property type="entry name" value="SGT1 homolog, MIS12 kinetochore complex assembly cochaperone"/>
    <property type="match status" value="1"/>
</dbReference>
<organism evidence="6">
    <name type="scientific">Darwinula stevensoni</name>
    <dbReference type="NCBI Taxonomy" id="69355"/>
    <lineage>
        <taxon>Eukaryota</taxon>
        <taxon>Metazoa</taxon>
        <taxon>Ecdysozoa</taxon>
        <taxon>Arthropoda</taxon>
        <taxon>Crustacea</taxon>
        <taxon>Oligostraca</taxon>
        <taxon>Ostracoda</taxon>
        <taxon>Podocopa</taxon>
        <taxon>Podocopida</taxon>
        <taxon>Darwinulocopina</taxon>
        <taxon>Darwinuloidea</taxon>
        <taxon>Darwinulidae</taxon>
        <taxon>Darwinula</taxon>
    </lineage>
</organism>
<evidence type="ECO:0000259" key="4">
    <source>
        <dbReference type="PROSITE" id="PS51048"/>
    </source>
</evidence>
<dbReference type="GO" id="GO:0051087">
    <property type="term" value="F:protein-folding chaperone binding"/>
    <property type="evidence" value="ECO:0007669"/>
    <property type="project" value="InterPro"/>
</dbReference>
<evidence type="ECO:0000313" key="6">
    <source>
        <dbReference type="EMBL" id="CAD7245189.1"/>
    </source>
</evidence>
<dbReference type="InterPro" id="IPR007699">
    <property type="entry name" value="SGS_dom"/>
</dbReference>
<dbReference type="EMBL" id="CAJPEV010000799">
    <property type="protein sequence ID" value="CAG0888628.1"/>
    <property type="molecule type" value="Genomic_DNA"/>
</dbReference>
<dbReference type="GO" id="GO:0005737">
    <property type="term" value="C:cytoplasm"/>
    <property type="evidence" value="ECO:0007669"/>
    <property type="project" value="UniProtKB-ARBA"/>
</dbReference>
<gene>
    <name evidence="6" type="ORF">DSTB1V02_LOCUS5064</name>
</gene>
<dbReference type="SMART" id="SM00028">
    <property type="entry name" value="TPR"/>
    <property type="match status" value="2"/>
</dbReference>
<dbReference type="Pfam" id="PF13181">
    <property type="entry name" value="TPR_8"/>
    <property type="match status" value="1"/>
</dbReference>
<dbReference type="Pfam" id="PF05002">
    <property type="entry name" value="SGS"/>
    <property type="match status" value="1"/>
</dbReference>
<dbReference type="Proteomes" id="UP000677054">
    <property type="component" value="Unassembled WGS sequence"/>
</dbReference>
<dbReference type="SUPFAM" id="SSF48452">
    <property type="entry name" value="TPR-like"/>
    <property type="match status" value="1"/>
</dbReference>
<dbReference type="InterPro" id="IPR011990">
    <property type="entry name" value="TPR-like_helical_dom_sf"/>
</dbReference>
<sequence>MEQILFDSVEHRTSLSAFGQACSPPAAPWNQRVLVIVLVEIAALCIDDSNCDYYIKRSYANLKLDKFTESKRDAEAAINLSPDNPKAFLRKAITCFHLGEYKEALKSFETVLRIDESTPGIRQWITWCKERLDRSKKDLSPVIQENEAELKAYAMASVEDIGDAPLPATPGGSTGKVKHDWYQTQTHVIVTVMLKGISKDDLKVHVTETTLSVTALLPNGNEYSLELDLAHPILDSDCVTKILPSKVEIKLKKRDDIFWAALEGDGTPALKPASLTSQSCASDSKREYPSSSKHKHDWDALAAEVAKSENEEQGEGEAGLNQLFQKIYSQGSDEVRKAMNKSYYESGGTVLSTNWNDISQKKVEVKPPDGMEFKTWEK</sequence>
<evidence type="ECO:0000259" key="5">
    <source>
        <dbReference type="PROSITE" id="PS51203"/>
    </source>
</evidence>
<dbReference type="InterPro" id="IPR044563">
    <property type="entry name" value="Sgt1-like"/>
</dbReference>
<dbReference type="InterPro" id="IPR008978">
    <property type="entry name" value="HSP20-like_chaperone"/>
</dbReference>